<reference evidence="2" key="1">
    <citation type="submission" date="2017-06" db="EMBL/GenBank/DDBJ databases">
        <authorList>
            <person name="Varghese N."/>
            <person name="Submissions S."/>
        </authorList>
    </citation>
    <scope>NUCLEOTIDE SEQUENCE [LARGE SCALE GENOMIC DNA]</scope>
    <source>
        <strain evidence="2">DSM 46839</strain>
    </source>
</reference>
<dbReference type="RefSeq" id="WP_089305279.1">
    <property type="nucleotide sequence ID" value="NZ_FZOO01000003.1"/>
</dbReference>
<accession>A0A239DM18</accession>
<evidence type="ECO:0000313" key="2">
    <source>
        <dbReference type="Proteomes" id="UP000198373"/>
    </source>
</evidence>
<dbReference type="InterPro" id="IPR009351">
    <property type="entry name" value="AlkZ-like"/>
</dbReference>
<dbReference type="PANTHER" id="PTHR38479:SF2">
    <property type="entry name" value="WINGED HELIX DNA-BINDING DOMAIN-CONTAINING PROTEIN"/>
    <property type="match status" value="1"/>
</dbReference>
<dbReference type="GO" id="GO:0003677">
    <property type="term" value="F:DNA binding"/>
    <property type="evidence" value="ECO:0007669"/>
    <property type="project" value="UniProtKB-KW"/>
</dbReference>
<protein>
    <submittedName>
        <fullName evidence="1">Winged helix DNA-binding domain-containing protein</fullName>
    </submittedName>
</protein>
<keyword evidence="2" id="KW-1185">Reference proteome</keyword>
<proteinExistence type="predicted"/>
<gene>
    <name evidence="1" type="ORF">SAMN06893096_103272</name>
</gene>
<keyword evidence="1" id="KW-0238">DNA-binding</keyword>
<name>A0A239DM18_9ACTN</name>
<dbReference type="EMBL" id="FZOO01000003">
    <property type="protein sequence ID" value="SNS33580.1"/>
    <property type="molecule type" value="Genomic_DNA"/>
</dbReference>
<evidence type="ECO:0000313" key="1">
    <source>
        <dbReference type="EMBL" id="SNS33580.1"/>
    </source>
</evidence>
<dbReference type="PANTHER" id="PTHR38479">
    <property type="entry name" value="LMO0824 PROTEIN"/>
    <property type="match status" value="1"/>
</dbReference>
<dbReference type="Pfam" id="PF06224">
    <property type="entry name" value="AlkZ-like"/>
    <property type="match status" value="1"/>
</dbReference>
<sequence length="358" mass="37467">MTTATEQALLRLVALRVAGPPAADAAAAVRLLTCVQGQDLPGALTSVALRTAQRSRAGVEAALGAGEVVRSWPMRSTLHLVPAEDLHWLLELCGPRVLAGAARRRAVLGITEADTERARDLVTAALSGGRRCGRRELLAAVADGGVATTGQRGYHLLWYLAQTGTLCLGPMAGGEQQFVLLDEWVPAPRRLDRDAALAELALRYLRGHGPATVADLARWSGLTVTDVRAGVAAVRGELAAVQVDGRELLMAPETADLLAQHRGEAAGLHLLPGFDEYVLGYADRSCAVPPEFADRIVPGGNGVFRPTVVHAGRVLGTWAWQGPRSRGQGAPRSVAATPFTAFPDDVAAAIPAAAAALP</sequence>
<dbReference type="AlphaFoldDB" id="A0A239DM18"/>
<dbReference type="OrthoDB" id="9148135at2"/>
<organism evidence="1 2">
    <name type="scientific">Geodermatophilus pulveris</name>
    <dbReference type="NCBI Taxonomy" id="1564159"/>
    <lineage>
        <taxon>Bacteria</taxon>
        <taxon>Bacillati</taxon>
        <taxon>Actinomycetota</taxon>
        <taxon>Actinomycetes</taxon>
        <taxon>Geodermatophilales</taxon>
        <taxon>Geodermatophilaceae</taxon>
        <taxon>Geodermatophilus</taxon>
    </lineage>
</organism>
<dbReference type="Proteomes" id="UP000198373">
    <property type="component" value="Unassembled WGS sequence"/>
</dbReference>